<reference evidence="1 2" key="1">
    <citation type="submission" date="2016-10" db="EMBL/GenBank/DDBJ databases">
        <authorList>
            <person name="de Groot N.N."/>
        </authorList>
    </citation>
    <scope>NUCLEOTIDE SEQUENCE [LARGE SCALE GENOMIC DNA]</scope>
    <source>
        <strain evidence="1">MBHS1</strain>
    </source>
</reference>
<evidence type="ECO:0000313" key="1">
    <source>
        <dbReference type="EMBL" id="SEH05043.1"/>
    </source>
</evidence>
<dbReference type="EMBL" id="FMSV02000148">
    <property type="protein sequence ID" value="SEH05043.1"/>
    <property type="molecule type" value="Genomic_DNA"/>
</dbReference>
<name>A0A1H6F679_9GAMM</name>
<proteinExistence type="predicted"/>
<evidence type="ECO:0000313" key="2">
    <source>
        <dbReference type="Proteomes" id="UP000236724"/>
    </source>
</evidence>
<organism evidence="1 2">
    <name type="scientific">Candidatus Venteria ishoeyi</name>
    <dbReference type="NCBI Taxonomy" id="1899563"/>
    <lineage>
        <taxon>Bacteria</taxon>
        <taxon>Pseudomonadati</taxon>
        <taxon>Pseudomonadota</taxon>
        <taxon>Gammaproteobacteria</taxon>
        <taxon>Thiotrichales</taxon>
        <taxon>Thiotrichaceae</taxon>
        <taxon>Venteria</taxon>
    </lineage>
</organism>
<dbReference type="AlphaFoldDB" id="A0A1H6F679"/>
<gene>
    <name evidence="1" type="ORF">MBHS_00896</name>
</gene>
<accession>A0A1H6F679</accession>
<keyword evidence="2" id="KW-1185">Reference proteome</keyword>
<sequence>MADQAKFQKILEVLLLHDNDDERTISDLSDRLDVFQRAIYATLIHSMYQ</sequence>
<protein>
    <submittedName>
        <fullName evidence="1">Uncharacterized protein</fullName>
    </submittedName>
</protein>
<dbReference type="Proteomes" id="UP000236724">
    <property type="component" value="Unassembled WGS sequence"/>
</dbReference>